<dbReference type="GO" id="GO:0000166">
    <property type="term" value="F:nucleotide binding"/>
    <property type="evidence" value="ECO:0007669"/>
    <property type="project" value="InterPro"/>
</dbReference>
<name>A0A101SJZ3_9ACTN</name>
<dbReference type="Gene3D" id="3.40.50.720">
    <property type="entry name" value="NAD(P)-binding Rossmann-like Domain"/>
    <property type="match status" value="1"/>
</dbReference>
<dbReference type="PANTHER" id="PTHR43249:SF1">
    <property type="entry name" value="D-GLUCOSIDE 3-DEHYDROGENASE"/>
    <property type="match status" value="1"/>
</dbReference>
<keyword evidence="4" id="KW-1185">Reference proteome</keyword>
<dbReference type="InterPro" id="IPR052515">
    <property type="entry name" value="Gfo/Idh/MocA_Oxidoreductase"/>
</dbReference>
<dbReference type="STRING" id="1943.AQJ64_43625"/>
<feature type="domain" description="Gfo/Idh/MocA-like oxidoreductase N-terminal" evidence="1">
    <location>
        <begin position="6"/>
        <end position="114"/>
    </location>
</feature>
<dbReference type="InterPro" id="IPR036291">
    <property type="entry name" value="NAD(P)-bd_dom_sf"/>
</dbReference>
<dbReference type="Proteomes" id="UP000052982">
    <property type="component" value="Unassembled WGS sequence"/>
</dbReference>
<reference evidence="3 4" key="1">
    <citation type="submission" date="2015-10" db="EMBL/GenBank/DDBJ databases">
        <title>Draft genome sequence of Streptomyces griseoruber DSM 40281, type strain for the species Streptomyces griseoruber.</title>
        <authorList>
            <person name="Ruckert C."/>
            <person name="Winkler A."/>
            <person name="Kalinowski J."/>
            <person name="Kampfer P."/>
            <person name="Glaeser S."/>
        </authorList>
    </citation>
    <scope>NUCLEOTIDE SEQUENCE [LARGE SCALE GENOMIC DNA]</scope>
    <source>
        <strain evidence="3 4">DSM 40281</strain>
    </source>
</reference>
<gene>
    <name evidence="3" type="ORF">AQJ64_43625</name>
</gene>
<dbReference type="SUPFAM" id="SSF55347">
    <property type="entry name" value="Glyceraldehyde-3-phosphate dehydrogenase-like, C-terminal domain"/>
    <property type="match status" value="1"/>
</dbReference>
<dbReference type="InterPro" id="IPR055170">
    <property type="entry name" value="GFO_IDH_MocA-like_dom"/>
</dbReference>
<dbReference type="Gene3D" id="3.30.360.10">
    <property type="entry name" value="Dihydrodipicolinate Reductase, domain 2"/>
    <property type="match status" value="1"/>
</dbReference>
<dbReference type="InterPro" id="IPR000683">
    <property type="entry name" value="Gfo/Idh/MocA-like_OxRdtase_N"/>
</dbReference>
<dbReference type="AlphaFoldDB" id="A0A101SJZ3"/>
<evidence type="ECO:0000259" key="1">
    <source>
        <dbReference type="Pfam" id="PF01408"/>
    </source>
</evidence>
<evidence type="ECO:0000259" key="2">
    <source>
        <dbReference type="Pfam" id="PF22725"/>
    </source>
</evidence>
<dbReference type="Pfam" id="PF22725">
    <property type="entry name" value="GFO_IDH_MocA_C3"/>
    <property type="match status" value="1"/>
</dbReference>
<proteinExistence type="predicted"/>
<dbReference type="RefSeq" id="WP_055633931.1">
    <property type="nucleotide sequence ID" value="NZ_JBIRRP010000046.1"/>
</dbReference>
<dbReference type="SUPFAM" id="SSF51735">
    <property type="entry name" value="NAD(P)-binding Rossmann-fold domains"/>
    <property type="match status" value="1"/>
</dbReference>
<sequence>MPGERIRFAAVGCGRVFERYHLPCADERDAMHLVGVVDTDVERARELTADRPGVWTGTRVDRLIEETRPDLISVCTPNDAHAAPVLAALDAGIAVLCEKPLAATVADARRIAAHPAAEELLGVNMPFRFHPLLEPFAEAARPGARRVAFSFATPGNRVWRARTPWYGDARRAGGGALLDLGPHALDLLTTVFGPAEVERCEVDAPDVEERVRLDLSFRGLPATLDIDRAARRLETSVTVTTPGGDHVLDLRRGELRRADGTVDKGGERPELAAVSAYFDRMTGAAGGPHAKVGAQDALALQLLVESAYEHARRPRPRKRATSAQ</sequence>
<comment type="caution">
    <text evidence="3">The sequence shown here is derived from an EMBL/GenBank/DDBJ whole genome shotgun (WGS) entry which is preliminary data.</text>
</comment>
<dbReference type="EMBL" id="LMWW01000090">
    <property type="protein sequence ID" value="KUN75128.1"/>
    <property type="molecule type" value="Genomic_DNA"/>
</dbReference>
<protein>
    <submittedName>
        <fullName evidence="3">Uncharacterized protein</fullName>
    </submittedName>
</protein>
<feature type="domain" description="GFO/IDH/MocA-like oxidoreductase" evidence="2">
    <location>
        <begin position="156"/>
        <end position="234"/>
    </location>
</feature>
<dbReference type="PANTHER" id="PTHR43249">
    <property type="entry name" value="UDP-N-ACETYL-2-AMINO-2-DEOXY-D-GLUCURONATE OXIDASE"/>
    <property type="match status" value="1"/>
</dbReference>
<accession>A0A101SJZ3</accession>
<evidence type="ECO:0000313" key="4">
    <source>
        <dbReference type="Proteomes" id="UP000052982"/>
    </source>
</evidence>
<dbReference type="OrthoDB" id="179913at2"/>
<organism evidence="3 4">
    <name type="scientific">Streptomyces griseoruber</name>
    <dbReference type="NCBI Taxonomy" id="1943"/>
    <lineage>
        <taxon>Bacteria</taxon>
        <taxon>Bacillati</taxon>
        <taxon>Actinomycetota</taxon>
        <taxon>Actinomycetes</taxon>
        <taxon>Kitasatosporales</taxon>
        <taxon>Streptomycetaceae</taxon>
        <taxon>Streptomyces</taxon>
    </lineage>
</organism>
<dbReference type="Pfam" id="PF01408">
    <property type="entry name" value="GFO_IDH_MocA"/>
    <property type="match status" value="1"/>
</dbReference>
<evidence type="ECO:0000313" key="3">
    <source>
        <dbReference type="EMBL" id="KUN75128.1"/>
    </source>
</evidence>